<protein>
    <submittedName>
        <fullName evidence="1">Polyhydroxyalkanoic acid system protein</fullName>
    </submittedName>
</protein>
<evidence type="ECO:0000313" key="1">
    <source>
        <dbReference type="EMBL" id="OBX67391.1"/>
    </source>
</evidence>
<name>A0A1B8Q887_MORLA</name>
<dbReference type="Proteomes" id="UP000092607">
    <property type="component" value="Unassembled WGS sequence"/>
</dbReference>
<sequence>MSDLRIEKRHNFDLATARTKAKAWLEEAKQEFDFEATYQEGADSDTVSITKAGVDGRAFLDSDKVIFEADLNFLAKPFKGMISSGIQEGLDKYFA</sequence>
<dbReference type="Pfam" id="PF09650">
    <property type="entry name" value="PHA_gran_rgn"/>
    <property type="match status" value="1"/>
</dbReference>
<dbReference type="OrthoDB" id="287584at2"/>
<dbReference type="AlphaFoldDB" id="A0A1B8Q887"/>
<dbReference type="EMBL" id="LZMS01000001">
    <property type="protein sequence ID" value="OBX67391.1"/>
    <property type="molecule type" value="Genomic_DNA"/>
</dbReference>
<reference evidence="1 2" key="1">
    <citation type="submission" date="2016-06" db="EMBL/GenBank/DDBJ databases">
        <title>Draft genome of Moraxella lacunata CCUG 57757A.</title>
        <authorList>
            <person name="Salva-Serra F."/>
            <person name="Engstrom-Jakobsson H."/>
            <person name="Thorell K."/>
            <person name="Gonzales-Siles L."/>
            <person name="Karlsson R."/>
            <person name="Boulund F."/>
            <person name="Engstrand L."/>
            <person name="Kristiansson E."/>
            <person name="Moore E."/>
        </authorList>
    </citation>
    <scope>NUCLEOTIDE SEQUENCE [LARGE SCALE GENOMIC DNA]</scope>
    <source>
        <strain evidence="1 2">CCUG 57757A</strain>
    </source>
</reference>
<gene>
    <name evidence="1" type="ORF">A9309_00245</name>
</gene>
<comment type="caution">
    <text evidence="1">The sequence shown here is derived from an EMBL/GenBank/DDBJ whole genome shotgun (WGS) entry which is preliminary data.</text>
</comment>
<proteinExistence type="predicted"/>
<accession>A0A1B8Q887</accession>
<dbReference type="InterPro" id="IPR013433">
    <property type="entry name" value="PHA_gran_rgn"/>
</dbReference>
<dbReference type="RefSeq" id="WP_065273985.1">
    <property type="nucleotide sequence ID" value="NZ_JARDJM010000034.1"/>
</dbReference>
<evidence type="ECO:0000313" key="2">
    <source>
        <dbReference type="Proteomes" id="UP000092607"/>
    </source>
</evidence>
<organism evidence="1 2">
    <name type="scientific">Moraxella lacunata</name>
    <dbReference type="NCBI Taxonomy" id="477"/>
    <lineage>
        <taxon>Bacteria</taxon>
        <taxon>Pseudomonadati</taxon>
        <taxon>Pseudomonadota</taxon>
        <taxon>Gammaproteobacteria</taxon>
        <taxon>Moraxellales</taxon>
        <taxon>Moraxellaceae</taxon>
        <taxon>Moraxella</taxon>
    </lineage>
</organism>
<dbReference type="NCBIfam" id="TIGR02610">
    <property type="entry name" value="PHA_gran_rgn"/>
    <property type="match status" value="1"/>
</dbReference>